<evidence type="ECO:0000313" key="7">
    <source>
        <dbReference type="EMBL" id="ERF76015.1"/>
    </source>
</evidence>
<organism evidence="7 8">
    <name type="scientific">Endocarpon pusillum (strain Z07020 / HMAS-L-300199)</name>
    <name type="common">Lichen-forming fungus</name>
    <dbReference type="NCBI Taxonomy" id="1263415"/>
    <lineage>
        <taxon>Eukaryota</taxon>
        <taxon>Fungi</taxon>
        <taxon>Dikarya</taxon>
        <taxon>Ascomycota</taxon>
        <taxon>Pezizomycotina</taxon>
        <taxon>Eurotiomycetes</taxon>
        <taxon>Chaetothyriomycetidae</taxon>
        <taxon>Verrucariales</taxon>
        <taxon>Verrucariaceae</taxon>
        <taxon>Endocarpon</taxon>
    </lineage>
</organism>
<feature type="compositionally biased region" description="Low complexity" evidence="3">
    <location>
        <begin position="474"/>
        <end position="485"/>
    </location>
</feature>
<protein>
    <recommendedName>
        <fullName evidence="9">Rho1 guanine nucleotide exchange factor 3</fullName>
    </recommendedName>
</protein>
<feature type="compositionally biased region" description="Polar residues" evidence="3">
    <location>
        <begin position="17"/>
        <end position="27"/>
    </location>
</feature>
<feature type="domain" description="DH" evidence="5">
    <location>
        <begin position="961"/>
        <end position="1153"/>
    </location>
</feature>
<dbReference type="InterPro" id="IPR041675">
    <property type="entry name" value="PH_5"/>
</dbReference>
<dbReference type="Pfam" id="PF00621">
    <property type="entry name" value="RhoGEF"/>
    <property type="match status" value="1"/>
</dbReference>
<feature type="compositionally biased region" description="Polar residues" evidence="3">
    <location>
        <begin position="399"/>
        <end position="437"/>
    </location>
</feature>
<dbReference type="InterPro" id="IPR000219">
    <property type="entry name" value="DH_dom"/>
</dbReference>
<dbReference type="SMART" id="SM00233">
    <property type="entry name" value="PH"/>
    <property type="match status" value="1"/>
</dbReference>
<dbReference type="InterPro" id="IPR001849">
    <property type="entry name" value="PH_domain"/>
</dbReference>
<dbReference type="eggNOG" id="KOG4305">
    <property type="taxonomic scope" value="Eukaryota"/>
</dbReference>
<reference evidence="8" key="1">
    <citation type="journal article" date="2014" name="BMC Genomics">
        <title>Genome characteristics reveal the impact of lichenization on lichen-forming fungus Endocarpon pusillum Hedwig (Verrucariales, Ascomycota).</title>
        <authorList>
            <person name="Wang Y.-Y."/>
            <person name="Liu B."/>
            <person name="Zhang X.-Y."/>
            <person name="Zhou Q.-M."/>
            <person name="Zhang T."/>
            <person name="Li H."/>
            <person name="Yu Y.-F."/>
            <person name="Zhang X.-L."/>
            <person name="Hao X.-Y."/>
            <person name="Wang M."/>
            <person name="Wang L."/>
            <person name="Wei J.-C."/>
        </authorList>
    </citation>
    <scope>NUCLEOTIDE SEQUENCE [LARGE SCALE GENOMIC DNA]</scope>
    <source>
        <strain evidence="8">Z07020 / HMAS-L-300199</strain>
    </source>
</reference>
<feature type="domain" description="CNH" evidence="6">
    <location>
        <begin position="1438"/>
        <end position="1752"/>
    </location>
</feature>
<evidence type="ECO:0008006" key="9">
    <source>
        <dbReference type="Google" id="ProtNLM"/>
    </source>
</evidence>
<feature type="region of interest" description="Disordered" evidence="3">
    <location>
        <begin position="282"/>
        <end position="529"/>
    </location>
</feature>
<evidence type="ECO:0000256" key="1">
    <source>
        <dbReference type="ARBA" id="ARBA00022553"/>
    </source>
</evidence>
<dbReference type="SUPFAM" id="SSF50729">
    <property type="entry name" value="PH domain-like"/>
    <property type="match status" value="1"/>
</dbReference>
<evidence type="ECO:0000259" key="4">
    <source>
        <dbReference type="PROSITE" id="PS50003"/>
    </source>
</evidence>
<accession>U1HYQ2</accession>
<keyword evidence="2" id="KW-0344">Guanine-nucleotide releasing factor</keyword>
<dbReference type="Proteomes" id="UP000019373">
    <property type="component" value="Unassembled WGS sequence"/>
</dbReference>
<dbReference type="PROSITE" id="PS50010">
    <property type="entry name" value="DH_2"/>
    <property type="match status" value="1"/>
</dbReference>
<dbReference type="InterPro" id="IPR057283">
    <property type="entry name" value="RGF3_WH"/>
</dbReference>
<dbReference type="EMBL" id="KE720794">
    <property type="protein sequence ID" value="ERF76015.1"/>
    <property type="molecule type" value="Genomic_DNA"/>
</dbReference>
<keyword evidence="1" id="KW-0597">Phosphoprotein</keyword>
<feature type="compositionally biased region" description="Polar residues" evidence="3">
    <location>
        <begin position="145"/>
        <end position="156"/>
    </location>
</feature>
<feature type="compositionally biased region" description="Low complexity" evidence="3">
    <location>
        <begin position="312"/>
        <end position="331"/>
    </location>
</feature>
<dbReference type="SMART" id="SM00325">
    <property type="entry name" value="RhoGEF"/>
    <property type="match status" value="1"/>
</dbReference>
<dbReference type="SMART" id="SM00036">
    <property type="entry name" value="CNH"/>
    <property type="match status" value="1"/>
</dbReference>
<dbReference type="Pfam" id="PF23582">
    <property type="entry name" value="WHD_RGF3"/>
    <property type="match status" value="1"/>
</dbReference>
<dbReference type="HOGENOM" id="CLU_001083_0_0_1"/>
<dbReference type="OMA" id="DMFYHPG"/>
<evidence type="ECO:0000259" key="6">
    <source>
        <dbReference type="PROSITE" id="PS50219"/>
    </source>
</evidence>
<proteinExistence type="predicted"/>
<evidence type="ECO:0000256" key="3">
    <source>
        <dbReference type="SAM" id="MobiDB-lite"/>
    </source>
</evidence>
<feature type="compositionally biased region" description="Low complexity" evidence="3">
    <location>
        <begin position="576"/>
        <end position="592"/>
    </location>
</feature>
<feature type="compositionally biased region" description="Polar residues" evidence="3">
    <location>
        <begin position="512"/>
        <end position="527"/>
    </location>
</feature>
<dbReference type="Pfam" id="PF15405">
    <property type="entry name" value="PH_5"/>
    <property type="match status" value="1"/>
</dbReference>
<dbReference type="PANTHER" id="PTHR46572">
    <property type="entry name" value="RHO1 GDP-GTP EXCHANGE PROTEIN 1-RELATED"/>
    <property type="match status" value="1"/>
</dbReference>
<feature type="compositionally biased region" description="Polar residues" evidence="3">
    <location>
        <begin position="206"/>
        <end position="215"/>
    </location>
</feature>
<keyword evidence="8" id="KW-1185">Reference proteome</keyword>
<feature type="region of interest" description="Disordered" evidence="3">
    <location>
        <begin position="565"/>
        <end position="638"/>
    </location>
</feature>
<dbReference type="InterPro" id="IPR052233">
    <property type="entry name" value="Rho-type_GEFs"/>
</dbReference>
<dbReference type="InterPro" id="IPR001180">
    <property type="entry name" value="CNH_dom"/>
</dbReference>
<feature type="compositionally biased region" description="Polar residues" evidence="3">
    <location>
        <begin position="283"/>
        <end position="311"/>
    </location>
</feature>
<evidence type="ECO:0000259" key="5">
    <source>
        <dbReference type="PROSITE" id="PS50010"/>
    </source>
</evidence>
<feature type="compositionally biased region" description="Polar residues" evidence="3">
    <location>
        <begin position="1303"/>
        <end position="1316"/>
    </location>
</feature>
<dbReference type="GeneID" id="19243119"/>
<feature type="compositionally biased region" description="Basic and acidic residues" evidence="3">
    <location>
        <begin position="30"/>
        <end position="39"/>
    </location>
</feature>
<dbReference type="RefSeq" id="XP_007786671.1">
    <property type="nucleotide sequence ID" value="XM_007788481.1"/>
</dbReference>
<feature type="region of interest" description="Disordered" evidence="3">
    <location>
        <begin position="1280"/>
        <end position="1316"/>
    </location>
</feature>
<dbReference type="CDD" id="cd00160">
    <property type="entry name" value="RhoGEF"/>
    <property type="match status" value="1"/>
</dbReference>
<name>U1HYQ2_ENDPU</name>
<dbReference type="SUPFAM" id="SSF48065">
    <property type="entry name" value="DBL homology domain (DH-domain)"/>
    <property type="match status" value="1"/>
</dbReference>
<dbReference type="OrthoDB" id="660555at2759"/>
<feature type="domain" description="PH" evidence="4">
    <location>
        <begin position="1190"/>
        <end position="1373"/>
    </location>
</feature>
<sequence length="1806" mass="198755">MSSYPNGQNYFGLPNEKPQSPRHQYSSHAPHPEYQEHLGRTSGSNAGAGGASLHEAHLQDNQGSAARGGGAYTAYGRTYNQGRYPQASDEASLPMRTSSIVNPLAPYQSQYQGVSSAINPSPYNPSQYPQSQSQSHYPLQVHGSPPTSYTSPTYQAYNPAAYQPHTTQPGPSYYLDQPASHESQTPGYISGQPPVPPPPPHHNEHQYNPYTTSLDNYRGGQYQEPTYNSNPASPLSAQTAPYSPPPPPPPPHDPYLTEYAHSEQPRPYVHGASYVSERYNIPAGQQPQPEHSESQTHPSYQGRASSLASRISPNAVAQPPSPQSSWPSPSNQHPPPVLPHRAGTVGRHPQDRPLPGPPAQSTLGHDYFGDLNGIRGPYTQSQDGLGYDDLMREVDDAIQQGSSGTRPTGRSARNFQPSSQNTINEQTEHGTPTSTSPRLAVSPDERPTHINGGTASIGGQHTNYAGFSDESDAEAAAGLAAMQAAEEQEAAEEARRRSGSTSLFSRHDSPRGSRSQLLPQDVSSDSDYANVDMGLVGGGYGAPMSYGDEPQSHYAAAAAMPQVDPYQRSNPRMDSLRSSGRSSDGRSSQTSGYDSIPAQDAIHPFPPFRHMDTARVDTGGTGGLTEPSPHPRRLSFEDGDEATMVDSETGQTSGSLSPSKDSMPDLFFFPGMSPPRPLPPAPSASDPGRIPHLIPAGTFPSMQSSRYDANGRPFPTAPNSYVQSYLNPSQVPRSTSLASARSAPRIEQPIRSKTDADRAKLLKQQLGSRPGSEIYETSGPASSVGLDLPAIPRRGFNPAKLTKEQYKRCEEPWALSSIVGWIRDLAEEETDLKEQALVQAIIALFLFAVPTMNMTDAESLGDRVVTEMLSAGALVKEEEWVKFGAGTVSGVLFQLTKKGCYSCKLHEPEMKGKCYSYHCMRTLRKVDLSLPMESEKTSDDWATFYQLSKEYLSARDKREIERQNVLHEIVTTEMSYIGSLDIVRILYRDSLIHSQPPVIQARRLTSFCREVFGQIDQVKKVNEDYLLAQLKYRQRDQGPWIIGFSDLFREWIRKAKSIYIEYAAGFPHADFLVRKEASRNILFKQFLDQAREDKRSNRLAWDTYLKSPITRLQRYGLLLSTVLKSTTKDTEEKLNLQYAIDEIKAVTFECDIKVQEMEKKMELLELKDKLRLRRNMEKEVLLNLDHLGRELIRRGDLLRAGGKGFQWVDTHALLFDHYLVLAKAVVGRDSAGGAKYEHYDVSKVPIPMDLIVLESSNDDPVTKGSVKSIGGISTIAGAPRAATDPRLARTTSTMSGGSAPATVVTTSGSSTKDSNSIHKSMVTTTVLESNTKDDKIMYPFRIKHLGKTEVYTLYAPSQANRTEWCEAIVSAKTRHAEALLEQNAEPFRLRVLADTAFGYDSLAGIYRPTTIRGTPLDRAIKEVEKKYEGHSRPGPVCRATVNCATAFNHPPGRLMCAIGTDYGVYFSEYDNPRGWSRAIQMSRVTQVAVFEEFNLFLLISDKSLIAYHLDAVCPPSGTAPPPNDASARKAPQKLSGSKDVGFFATGRMKDRALVFYKKRDGISSTFKVLEPILQKATSTRSRFLPTPARRGHTDFFREFDEFYIPAECYGINLFHSSLAVSTARGVEVLTLDKKHPWSVPNLQSEQPEAQPHLSSIASRIKDLKPLGMFRLSEAEFLVAFEECAVYVNKHGDVSRGVVMEFVGRATSACLYGQHLILFDNDFVEIRNAMNGRMKQVIAGKDIKMLDDGGGSNTIRSPGGGLGGGVNGLGLQGYGAGPRTVKISMQHPEQERSMVVVELIENEGTRE</sequence>
<gene>
    <name evidence="7" type="ORF">EPUS_08269</name>
</gene>
<dbReference type="PROSITE" id="PS50003">
    <property type="entry name" value="PH_DOMAIN"/>
    <property type="match status" value="1"/>
</dbReference>
<dbReference type="GO" id="GO:0005085">
    <property type="term" value="F:guanyl-nucleotide exchange factor activity"/>
    <property type="evidence" value="ECO:0007669"/>
    <property type="project" value="UniProtKB-KW"/>
</dbReference>
<dbReference type="Gene3D" id="1.20.900.10">
    <property type="entry name" value="Dbl homology (DH) domain"/>
    <property type="match status" value="1"/>
</dbReference>
<feature type="compositionally biased region" description="Polar residues" evidence="3">
    <location>
        <begin position="451"/>
        <end position="465"/>
    </location>
</feature>
<dbReference type="InterPro" id="IPR011993">
    <property type="entry name" value="PH-like_dom_sf"/>
</dbReference>
<dbReference type="PANTHER" id="PTHR46572:SF1">
    <property type="entry name" value="RHO1 GUANINE NUCLEOTIDE EXCHANGE FACTOR TUS1"/>
    <property type="match status" value="1"/>
</dbReference>
<feature type="compositionally biased region" description="Low complexity" evidence="3">
    <location>
        <begin position="120"/>
        <end position="140"/>
    </location>
</feature>
<dbReference type="PROSITE" id="PS50219">
    <property type="entry name" value="CNH"/>
    <property type="match status" value="1"/>
</dbReference>
<feature type="region of interest" description="Disordered" evidence="3">
    <location>
        <begin position="1"/>
        <end position="69"/>
    </location>
</feature>
<dbReference type="Gene3D" id="2.30.29.30">
    <property type="entry name" value="Pleckstrin-homology domain (PH domain)/Phosphotyrosine-binding domain (PTB)"/>
    <property type="match status" value="1"/>
</dbReference>
<evidence type="ECO:0000313" key="8">
    <source>
        <dbReference type="Proteomes" id="UP000019373"/>
    </source>
</evidence>
<feature type="compositionally biased region" description="Pro residues" evidence="3">
    <location>
        <begin position="242"/>
        <end position="253"/>
    </location>
</feature>
<dbReference type="InterPro" id="IPR035899">
    <property type="entry name" value="DBL_dom_sf"/>
</dbReference>
<feature type="compositionally biased region" description="Polar residues" evidence="3">
    <location>
        <begin position="223"/>
        <end position="241"/>
    </location>
</feature>
<feature type="region of interest" description="Disordered" evidence="3">
    <location>
        <begin position="115"/>
        <end position="258"/>
    </location>
</feature>
<dbReference type="Pfam" id="PF00780">
    <property type="entry name" value="CNH"/>
    <property type="match status" value="1"/>
</dbReference>
<evidence type="ECO:0000256" key="2">
    <source>
        <dbReference type="ARBA" id="ARBA00022658"/>
    </source>
</evidence>